<dbReference type="Gene3D" id="1.10.260.40">
    <property type="entry name" value="lambda repressor-like DNA-binding domains"/>
    <property type="match status" value="1"/>
</dbReference>
<dbReference type="SMART" id="SM00530">
    <property type="entry name" value="HTH_XRE"/>
    <property type="match status" value="1"/>
</dbReference>
<evidence type="ECO:0000313" key="3">
    <source>
        <dbReference type="EMBL" id="KKR41289.1"/>
    </source>
</evidence>
<dbReference type="AlphaFoldDB" id="A0A0G0QLI4"/>
<accession>A0A0G0QLI4</accession>
<comment type="caution">
    <text evidence="3">The sequence shown here is derived from an EMBL/GenBank/DDBJ whole genome shotgun (WGS) entry which is preliminary data.</text>
</comment>
<feature type="domain" description="HTH cro/C1-type" evidence="2">
    <location>
        <begin position="34"/>
        <end position="90"/>
    </location>
</feature>
<dbReference type="InterPro" id="IPR001387">
    <property type="entry name" value="Cro/C1-type_HTH"/>
</dbReference>
<sequence length="90" mass="10259">MKSFKDLKKELLKDPEIKQAYQELEPEFALIEAIIKKRLEKGLTQKELAKKIGTKQSAISRFESGEYNPSLSLITKIAQALNAKIKIEII</sequence>
<evidence type="ECO:0000259" key="2">
    <source>
        <dbReference type="PROSITE" id="PS50943"/>
    </source>
</evidence>
<dbReference type="CDD" id="cd00093">
    <property type="entry name" value="HTH_XRE"/>
    <property type="match status" value="1"/>
</dbReference>
<dbReference type="InterPro" id="IPR010982">
    <property type="entry name" value="Lambda_DNA-bd_dom_sf"/>
</dbReference>
<protein>
    <submittedName>
        <fullName evidence="3">Helix-turn-helix domain protein</fullName>
    </submittedName>
</protein>
<evidence type="ECO:0000256" key="1">
    <source>
        <dbReference type="ARBA" id="ARBA00023125"/>
    </source>
</evidence>
<dbReference type="PANTHER" id="PTHR46558">
    <property type="entry name" value="TRACRIPTIONAL REGULATORY PROTEIN-RELATED-RELATED"/>
    <property type="match status" value="1"/>
</dbReference>
<dbReference type="Pfam" id="PF01381">
    <property type="entry name" value="HTH_3"/>
    <property type="match status" value="1"/>
</dbReference>
<dbReference type="EMBL" id="LBYB01000015">
    <property type="protein sequence ID" value="KKR41289.1"/>
    <property type="molecule type" value="Genomic_DNA"/>
</dbReference>
<keyword evidence="1" id="KW-0238">DNA-binding</keyword>
<name>A0A0G0QLI4_9BACT</name>
<evidence type="ECO:0000313" key="4">
    <source>
        <dbReference type="Proteomes" id="UP000034881"/>
    </source>
</evidence>
<dbReference type="Proteomes" id="UP000034881">
    <property type="component" value="Unassembled WGS sequence"/>
</dbReference>
<organism evidence="3 4">
    <name type="scientific">Candidatus Daviesbacteria bacterium GW2011_GWC2_40_12</name>
    <dbReference type="NCBI Taxonomy" id="1618431"/>
    <lineage>
        <taxon>Bacteria</taxon>
        <taxon>Candidatus Daviesiibacteriota</taxon>
    </lineage>
</organism>
<dbReference type="GO" id="GO:0003677">
    <property type="term" value="F:DNA binding"/>
    <property type="evidence" value="ECO:0007669"/>
    <property type="project" value="UniProtKB-KW"/>
</dbReference>
<dbReference type="SUPFAM" id="SSF47413">
    <property type="entry name" value="lambda repressor-like DNA-binding domains"/>
    <property type="match status" value="1"/>
</dbReference>
<dbReference type="PANTHER" id="PTHR46558:SF3">
    <property type="entry name" value="TRANSCRIPTIONAL REGULATOR"/>
    <property type="match status" value="1"/>
</dbReference>
<gene>
    <name evidence="3" type="ORF">UT77_C0015G0037</name>
</gene>
<dbReference type="PROSITE" id="PS50943">
    <property type="entry name" value="HTH_CROC1"/>
    <property type="match status" value="1"/>
</dbReference>
<proteinExistence type="predicted"/>
<reference evidence="3 4" key="1">
    <citation type="journal article" date="2015" name="Nature">
        <title>rRNA introns, odd ribosomes, and small enigmatic genomes across a large radiation of phyla.</title>
        <authorList>
            <person name="Brown C.T."/>
            <person name="Hug L.A."/>
            <person name="Thomas B.C."/>
            <person name="Sharon I."/>
            <person name="Castelle C.J."/>
            <person name="Singh A."/>
            <person name="Wilkins M.J."/>
            <person name="Williams K.H."/>
            <person name="Banfield J.F."/>
        </authorList>
    </citation>
    <scope>NUCLEOTIDE SEQUENCE [LARGE SCALE GENOMIC DNA]</scope>
</reference>